<dbReference type="EMBL" id="JAPWDV010000003">
    <property type="protein sequence ID" value="KAJ6218146.1"/>
    <property type="molecule type" value="Genomic_DNA"/>
</dbReference>
<keyword evidence="6" id="KW-0333">Golgi apparatus</keyword>
<comment type="similarity">
    <text evidence="2">Belongs to the COG2 family.</text>
</comment>
<feature type="compositionally biased region" description="Acidic residues" evidence="9">
    <location>
        <begin position="41"/>
        <end position="54"/>
    </location>
</feature>
<accession>A0A9Q0M2Q9</accession>
<evidence type="ECO:0000313" key="12">
    <source>
        <dbReference type="Proteomes" id="UP001142055"/>
    </source>
</evidence>
<organism evidence="11 12">
    <name type="scientific">Blomia tropicalis</name>
    <name type="common">Mite</name>
    <dbReference type="NCBI Taxonomy" id="40697"/>
    <lineage>
        <taxon>Eukaryota</taxon>
        <taxon>Metazoa</taxon>
        <taxon>Ecdysozoa</taxon>
        <taxon>Arthropoda</taxon>
        <taxon>Chelicerata</taxon>
        <taxon>Arachnida</taxon>
        <taxon>Acari</taxon>
        <taxon>Acariformes</taxon>
        <taxon>Sarcoptiformes</taxon>
        <taxon>Astigmata</taxon>
        <taxon>Glycyphagoidea</taxon>
        <taxon>Echimyopodidae</taxon>
        <taxon>Blomia</taxon>
    </lineage>
</organism>
<dbReference type="OMA" id="CWAEGVY"/>
<evidence type="ECO:0000256" key="6">
    <source>
        <dbReference type="ARBA" id="ARBA00023034"/>
    </source>
</evidence>
<evidence type="ECO:0000256" key="7">
    <source>
        <dbReference type="ARBA" id="ARBA00023136"/>
    </source>
</evidence>
<evidence type="ECO:0000256" key="3">
    <source>
        <dbReference type="ARBA" id="ARBA00020977"/>
    </source>
</evidence>
<dbReference type="GO" id="GO:0017119">
    <property type="term" value="C:Golgi transport complex"/>
    <property type="evidence" value="ECO:0007669"/>
    <property type="project" value="TreeGrafter"/>
</dbReference>
<evidence type="ECO:0000256" key="1">
    <source>
        <dbReference type="ARBA" id="ARBA00004395"/>
    </source>
</evidence>
<feature type="region of interest" description="Disordered" evidence="9">
    <location>
        <begin position="173"/>
        <end position="197"/>
    </location>
</feature>
<evidence type="ECO:0000256" key="9">
    <source>
        <dbReference type="SAM" id="MobiDB-lite"/>
    </source>
</evidence>
<dbReference type="InterPro" id="IPR011421">
    <property type="entry name" value="BCNT-C"/>
</dbReference>
<dbReference type="GO" id="GO:0000139">
    <property type="term" value="C:Golgi membrane"/>
    <property type="evidence" value="ECO:0007669"/>
    <property type="project" value="UniProtKB-SubCell"/>
</dbReference>
<feature type="compositionally biased region" description="Basic and acidic residues" evidence="9">
    <location>
        <begin position="75"/>
        <end position="84"/>
    </location>
</feature>
<name>A0A9Q0M2Q9_BLOTA</name>
<evidence type="ECO:0000256" key="5">
    <source>
        <dbReference type="ARBA" id="ARBA00022927"/>
    </source>
</evidence>
<gene>
    <name evidence="11" type="ORF">RDWZM_009303</name>
</gene>
<comment type="subcellular location">
    <subcellularLocation>
        <location evidence="1">Golgi apparatus membrane</location>
        <topology evidence="1">Peripheral membrane protein</topology>
    </subcellularLocation>
</comment>
<dbReference type="PROSITE" id="PS51279">
    <property type="entry name" value="BCNT_C"/>
    <property type="match status" value="1"/>
</dbReference>
<dbReference type="InterPro" id="IPR024603">
    <property type="entry name" value="COG_complex_COG2_C"/>
</dbReference>
<dbReference type="GO" id="GO:0006891">
    <property type="term" value="P:intra-Golgi vesicle-mediated transport"/>
    <property type="evidence" value="ECO:0007669"/>
    <property type="project" value="TreeGrafter"/>
</dbReference>
<dbReference type="Pfam" id="PF12022">
    <property type="entry name" value="COG2_C"/>
    <property type="match status" value="1"/>
</dbReference>
<proteinExistence type="inferred from homology"/>
<dbReference type="PANTHER" id="PTHR12961:SF0">
    <property type="entry name" value="CONSERVED OLIGOMERIC GOLGI COMPLEX SUBUNIT 2"/>
    <property type="match status" value="1"/>
</dbReference>
<evidence type="ECO:0000256" key="4">
    <source>
        <dbReference type="ARBA" id="ARBA00022448"/>
    </source>
</evidence>
<keyword evidence="12" id="KW-1185">Reference proteome</keyword>
<keyword evidence="7" id="KW-0472">Membrane</keyword>
<feature type="domain" description="BCNT-C" evidence="10">
    <location>
        <begin position="204"/>
        <end position="284"/>
    </location>
</feature>
<dbReference type="InterPro" id="IPR009316">
    <property type="entry name" value="COG2"/>
</dbReference>
<dbReference type="AlphaFoldDB" id="A0A9Q0M2Q9"/>
<dbReference type="Pfam" id="PF07572">
    <property type="entry name" value="BCNT"/>
    <property type="match status" value="1"/>
</dbReference>
<protein>
    <recommendedName>
        <fullName evidence="3">Conserved oligomeric Golgi complex subunit 2</fullName>
    </recommendedName>
    <alternativeName>
        <fullName evidence="8">Component of oligomeric Golgi complex 2</fullName>
    </alternativeName>
</protein>
<dbReference type="InterPro" id="IPR024602">
    <property type="entry name" value="COG_su2_N"/>
</dbReference>
<keyword evidence="4" id="KW-0813">Transport</keyword>
<feature type="compositionally biased region" description="Basic and acidic residues" evidence="9">
    <location>
        <begin position="29"/>
        <end position="40"/>
    </location>
</feature>
<feature type="region of interest" description="Disordered" evidence="9">
    <location>
        <begin position="29"/>
        <end position="100"/>
    </location>
</feature>
<feature type="compositionally biased region" description="Acidic residues" evidence="9">
    <location>
        <begin position="62"/>
        <end position="74"/>
    </location>
</feature>
<evidence type="ECO:0000313" key="11">
    <source>
        <dbReference type="EMBL" id="KAJ6218146.1"/>
    </source>
</evidence>
<evidence type="ECO:0000256" key="2">
    <source>
        <dbReference type="ARBA" id="ARBA00007603"/>
    </source>
</evidence>
<reference evidence="11" key="1">
    <citation type="submission" date="2022-12" db="EMBL/GenBank/DDBJ databases">
        <title>Genome assemblies of Blomia tropicalis.</title>
        <authorList>
            <person name="Cui Y."/>
        </authorList>
    </citation>
    <scope>NUCLEOTIDE SEQUENCE</scope>
    <source>
        <tissue evidence="11">Adult mites</tissue>
    </source>
</reference>
<comment type="caution">
    <text evidence="11">The sequence shown here is derived from an EMBL/GenBank/DDBJ whole genome shotgun (WGS) entry which is preliminary data.</text>
</comment>
<feature type="compositionally biased region" description="Polar residues" evidence="9">
    <location>
        <begin position="85"/>
        <end position="100"/>
    </location>
</feature>
<evidence type="ECO:0000256" key="8">
    <source>
        <dbReference type="ARBA" id="ARBA00031344"/>
    </source>
</evidence>
<dbReference type="PANTHER" id="PTHR12961">
    <property type="entry name" value="CONSERVED OLIGOMERIC GOLGI COMPLEX COMPONENT 2"/>
    <property type="match status" value="1"/>
</dbReference>
<dbReference type="GO" id="GO:0007030">
    <property type="term" value="P:Golgi organization"/>
    <property type="evidence" value="ECO:0007669"/>
    <property type="project" value="InterPro"/>
</dbReference>
<dbReference type="Pfam" id="PF06148">
    <property type="entry name" value="COG2_N"/>
    <property type="match status" value="1"/>
</dbReference>
<dbReference type="Proteomes" id="UP001142055">
    <property type="component" value="Chromosome 3"/>
</dbReference>
<dbReference type="GO" id="GO:0015031">
    <property type="term" value="P:protein transport"/>
    <property type="evidence" value="ECO:0007669"/>
    <property type="project" value="UniProtKB-KW"/>
</dbReference>
<keyword evidence="5" id="KW-0653">Protein transport</keyword>
<evidence type="ECO:0000259" key="10">
    <source>
        <dbReference type="PROSITE" id="PS51279"/>
    </source>
</evidence>
<sequence>MLFYNCIVLACARVTKILLNEYLCNMSKTHSENDPTKKVDFDDDVDDEDDEDYNPENADNSEASEIDEDDEIEGEDAKVEKVTRSNDALSTNKSTNNGSSLVQIDDEKINLLWSDFLDDSNSGKKSEPTKEKKVIENRQYDFAGETVVVQEEVKVETTNQTKSPDDLFKEFESKETDNNKNKQPIHSNNTATRPTTRVATPAIKRRSGGLSDLLDQMNKKPKMSTLTKSLHDWNEYKKAESIEEELDQHRRSKNSFIERQAFLERTDLREFEREKSIRDHERKKLIMQTTNDSLVNSLTRKWDLTGSSKMIINNYNTFENPDFRLLKFIPPIPESYCFVDENFQNDLFSVDGFVKRNSKKVNSLEKLKEELSSYMKMLKHSMVELINEDYTEFINLSTNLISFDKSINNIKSPILKFKEETSQVQFRIEDVINQMNGKQKRLKTIRENKLRINMILEIMANLNSLESNISNEFIINEPSLDEKTLANSHFNFDQNATLVSKIQMNFDYLLPDMGNFEENSTHLLIKLKHRFDKCSQQFYEQLESDLYFFLDYDIAKLIIDDKLNEVTGLIQKMFRIYLLSDNQHELERIISSKLIRPHFDLIVCDSYIAKNGTQSMFSNILEFIDKKCALLIKVLTSKSLSQDNDSFILSPLGYELITNSIWKELVNDCLVRTPALFSLANVDIFYRNYTLTFQFIEDFLHKTGLSQYREQFENQKNFYQLKAKFNLNVYFFMKLQQIVPSIEKIISDKPFTPVEDNVNGDQYRLKITKTVHDCLFRCWHSNEHPVFVGDLFSYLWKLSLKIISRYCSFISMVNIDSLIQKENPSSTDAVNDKLVINHLATLIFDVQLFQINFTQLYQNTILTLWNIYFSRLQSRMRNMTKMSYKLDQSSLDISFNESMNTLHSIALQHLIGLMRTQITNQCIPLLDHVNAIPRLYRRTNKEKPSKASTYVGKCCQQLHGLIQLIGFENSNNQQHWKQEWLNNLLNDLTNHYKNATIEVLTSVQKTEESLKKLNLKKDRPMANKSNSMSDDNKIRLQIYYDVQEFRIQMKNELNIDLQTIKPYHDLSEMVNSLKILI</sequence>